<dbReference type="AlphaFoldDB" id="A0A0D0DX37"/>
<dbReference type="InParanoid" id="A0A0D0DX37"/>
<organism evidence="1 2">
    <name type="scientific">Paxillus rubicundulus Ve08.2h10</name>
    <dbReference type="NCBI Taxonomy" id="930991"/>
    <lineage>
        <taxon>Eukaryota</taxon>
        <taxon>Fungi</taxon>
        <taxon>Dikarya</taxon>
        <taxon>Basidiomycota</taxon>
        <taxon>Agaricomycotina</taxon>
        <taxon>Agaricomycetes</taxon>
        <taxon>Agaricomycetidae</taxon>
        <taxon>Boletales</taxon>
        <taxon>Paxilineae</taxon>
        <taxon>Paxillaceae</taxon>
        <taxon>Paxillus</taxon>
    </lineage>
</organism>
<dbReference type="EMBL" id="KN825468">
    <property type="protein sequence ID" value="KIK90809.1"/>
    <property type="molecule type" value="Genomic_DNA"/>
</dbReference>
<evidence type="ECO:0000313" key="1">
    <source>
        <dbReference type="EMBL" id="KIK90809.1"/>
    </source>
</evidence>
<gene>
    <name evidence="1" type="ORF">PAXRUDRAFT_151077</name>
</gene>
<evidence type="ECO:0000313" key="2">
    <source>
        <dbReference type="Proteomes" id="UP000054538"/>
    </source>
</evidence>
<name>A0A0D0DX37_9AGAM</name>
<dbReference type="OrthoDB" id="6613063at2759"/>
<dbReference type="STRING" id="930991.A0A0D0DX37"/>
<sequence length="73" mass="8527">LLHIAQDIENCGPVWAHWTFFLERYCQLLKNSLCSRWHPWSNLAPKVLHVAHLTQISIKYDLNDELCNIRAAA</sequence>
<proteinExistence type="predicted"/>
<reference evidence="1 2" key="1">
    <citation type="submission" date="2014-04" db="EMBL/GenBank/DDBJ databases">
        <authorList>
            <consortium name="DOE Joint Genome Institute"/>
            <person name="Kuo A."/>
            <person name="Kohler A."/>
            <person name="Jargeat P."/>
            <person name="Nagy L.G."/>
            <person name="Floudas D."/>
            <person name="Copeland A."/>
            <person name="Barry K.W."/>
            <person name="Cichocki N."/>
            <person name="Veneault-Fourrey C."/>
            <person name="LaButti K."/>
            <person name="Lindquist E.A."/>
            <person name="Lipzen A."/>
            <person name="Lundell T."/>
            <person name="Morin E."/>
            <person name="Murat C."/>
            <person name="Sun H."/>
            <person name="Tunlid A."/>
            <person name="Henrissat B."/>
            <person name="Grigoriev I.V."/>
            <person name="Hibbett D.S."/>
            <person name="Martin F."/>
            <person name="Nordberg H.P."/>
            <person name="Cantor M.N."/>
            <person name="Hua S.X."/>
        </authorList>
    </citation>
    <scope>NUCLEOTIDE SEQUENCE [LARGE SCALE GENOMIC DNA]</scope>
    <source>
        <strain evidence="1 2">Ve08.2h10</strain>
    </source>
</reference>
<feature type="non-terminal residue" evidence="1">
    <location>
        <position position="1"/>
    </location>
</feature>
<protein>
    <submittedName>
        <fullName evidence="1">Uncharacterized protein</fullName>
    </submittedName>
</protein>
<dbReference type="Proteomes" id="UP000054538">
    <property type="component" value="Unassembled WGS sequence"/>
</dbReference>
<accession>A0A0D0DX37</accession>
<keyword evidence="2" id="KW-1185">Reference proteome</keyword>
<reference evidence="2" key="2">
    <citation type="submission" date="2015-01" db="EMBL/GenBank/DDBJ databases">
        <title>Evolutionary Origins and Diversification of the Mycorrhizal Mutualists.</title>
        <authorList>
            <consortium name="DOE Joint Genome Institute"/>
            <consortium name="Mycorrhizal Genomics Consortium"/>
            <person name="Kohler A."/>
            <person name="Kuo A."/>
            <person name="Nagy L.G."/>
            <person name="Floudas D."/>
            <person name="Copeland A."/>
            <person name="Barry K.W."/>
            <person name="Cichocki N."/>
            <person name="Veneault-Fourrey C."/>
            <person name="LaButti K."/>
            <person name="Lindquist E.A."/>
            <person name="Lipzen A."/>
            <person name="Lundell T."/>
            <person name="Morin E."/>
            <person name="Murat C."/>
            <person name="Riley R."/>
            <person name="Ohm R."/>
            <person name="Sun H."/>
            <person name="Tunlid A."/>
            <person name="Henrissat B."/>
            <person name="Grigoriev I.V."/>
            <person name="Hibbett D.S."/>
            <person name="Martin F."/>
        </authorList>
    </citation>
    <scope>NUCLEOTIDE SEQUENCE [LARGE SCALE GENOMIC DNA]</scope>
    <source>
        <strain evidence="2">Ve08.2h10</strain>
    </source>
</reference>
<dbReference type="HOGENOM" id="CLU_197758_0_0_1"/>